<accession>A0A2A6D1E2</accession>
<proteinExistence type="predicted"/>
<name>A0A2A6D1E2_PRIPA</name>
<feature type="compositionally biased region" description="Polar residues" evidence="1">
    <location>
        <begin position="66"/>
        <end position="78"/>
    </location>
</feature>
<organism evidence="3 4">
    <name type="scientific">Pristionchus pacificus</name>
    <name type="common">Parasitic nematode worm</name>
    <dbReference type="NCBI Taxonomy" id="54126"/>
    <lineage>
        <taxon>Eukaryota</taxon>
        <taxon>Metazoa</taxon>
        <taxon>Ecdysozoa</taxon>
        <taxon>Nematoda</taxon>
        <taxon>Chromadorea</taxon>
        <taxon>Rhabditida</taxon>
        <taxon>Rhabditina</taxon>
        <taxon>Diplogasteromorpha</taxon>
        <taxon>Diplogasteroidea</taxon>
        <taxon>Neodiplogasteridae</taxon>
        <taxon>Pristionchus</taxon>
    </lineage>
</organism>
<evidence type="ECO:0000313" key="4">
    <source>
        <dbReference type="Proteomes" id="UP000005239"/>
    </source>
</evidence>
<keyword evidence="4" id="KW-1185">Reference proteome</keyword>
<accession>A0A8R1V224</accession>
<keyword evidence="2" id="KW-1133">Transmembrane helix</keyword>
<evidence type="ECO:0000313" key="3">
    <source>
        <dbReference type="EnsemblMetazoa" id="PPA45974.1"/>
    </source>
</evidence>
<reference evidence="3" key="2">
    <citation type="submission" date="2022-06" db="UniProtKB">
        <authorList>
            <consortium name="EnsemblMetazoa"/>
        </authorList>
    </citation>
    <scope>IDENTIFICATION</scope>
    <source>
        <strain evidence="3">PS312</strain>
    </source>
</reference>
<dbReference type="EnsemblMetazoa" id="PPA45974.1">
    <property type="protein sequence ID" value="PPA45974.1"/>
    <property type="gene ID" value="WBGene00284343"/>
</dbReference>
<feature type="region of interest" description="Disordered" evidence="1">
    <location>
        <begin position="54"/>
        <end position="102"/>
    </location>
</feature>
<sequence length="252" mass="27809">MERTNLSEAPTLSLHSLRNDGNAVIGIPTLHTACDDDRRDDQPSAHPQFQWRNEVGAGTINRRPGTGNQPVVGNMTGSTRRRNASENTLQPALPSPISVSSGTKKAPMAREAAAFVDVHSHSIPGAIHHKMLLRGSTILLNCALTALFVLFIGLIVVFLNYVKEIAKDPRRESVNLTTLNYAASRMILKCEPAARKDEMNGGGYCECEQMLNDRERSGTNERPADAREPLNYAREAKNERSVITYIEEEQMS</sequence>
<evidence type="ECO:0000256" key="1">
    <source>
        <dbReference type="SAM" id="MobiDB-lite"/>
    </source>
</evidence>
<keyword evidence="2" id="KW-0812">Transmembrane</keyword>
<protein>
    <submittedName>
        <fullName evidence="3">Uncharacterized protein</fullName>
    </submittedName>
</protein>
<dbReference type="Proteomes" id="UP000005239">
    <property type="component" value="Unassembled WGS sequence"/>
</dbReference>
<reference evidence="4" key="1">
    <citation type="journal article" date="2008" name="Nat. Genet.">
        <title>The Pristionchus pacificus genome provides a unique perspective on nematode lifestyle and parasitism.</title>
        <authorList>
            <person name="Dieterich C."/>
            <person name="Clifton S.W."/>
            <person name="Schuster L.N."/>
            <person name="Chinwalla A."/>
            <person name="Delehaunty K."/>
            <person name="Dinkelacker I."/>
            <person name="Fulton L."/>
            <person name="Fulton R."/>
            <person name="Godfrey J."/>
            <person name="Minx P."/>
            <person name="Mitreva M."/>
            <person name="Roeseler W."/>
            <person name="Tian H."/>
            <person name="Witte H."/>
            <person name="Yang S.P."/>
            <person name="Wilson R.K."/>
            <person name="Sommer R.J."/>
        </authorList>
    </citation>
    <scope>NUCLEOTIDE SEQUENCE [LARGE SCALE GENOMIC DNA]</scope>
    <source>
        <strain evidence="4">PS312</strain>
    </source>
</reference>
<dbReference type="AlphaFoldDB" id="A0A2A6D1E2"/>
<gene>
    <name evidence="3" type="primary">WBGene00284343</name>
</gene>
<evidence type="ECO:0000256" key="2">
    <source>
        <dbReference type="SAM" id="Phobius"/>
    </source>
</evidence>
<feature type="transmembrane region" description="Helical" evidence="2">
    <location>
        <begin position="138"/>
        <end position="162"/>
    </location>
</feature>
<keyword evidence="2" id="KW-0472">Membrane</keyword>